<organism evidence="2 3">
    <name type="scientific">Trichophyton soudanense CBS 452.61</name>
    <dbReference type="NCBI Taxonomy" id="1215331"/>
    <lineage>
        <taxon>Eukaryota</taxon>
        <taxon>Fungi</taxon>
        <taxon>Dikarya</taxon>
        <taxon>Ascomycota</taxon>
        <taxon>Pezizomycotina</taxon>
        <taxon>Eurotiomycetes</taxon>
        <taxon>Eurotiomycetidae</taxon>
        <taxon>Onygenales</taxon>
        <taxon>Arthrodermataceae</taxon>
        <taxon>Trichophyton</taxon>
    </lineage>
</organism>
<dbReference type="InterPro" id="IPR011009">
    <property type="entry name" value="Kinase-like_dom_sf"/>
</dbReference>
<dbReference type="EMBL" id="KK208806">
    <property type="protein sequence ID" value="EZF75693.1"/>
    <property type="molecule type" value="Genomic_DNA"/>
</dbReference>
<sequence>MSSIPTHSKLNILIAGNLSYWMKFRVWLGAKLYGESRSPKVYYIGPRKILRVCCHRTELEAMEHMERATIRIRDMTIDWAADDLDHSVSQSFINLCDATWIWRARRPATKLWLECMAGRTVNYSTKFTHADLSPSNIMVKDGKITAIIDWEFAGWFPEYWEYTKIYYGFREFRKDFYSEVKHFFTTYPEELDAEQAIWVITGPFDYDPVWTVVTAEQQRLEIEVKARAKPEIGNSEA</sequence>
<proteinExistence type="predicted"/>
<dbReference type="Pfam" id="PF01636">
    <property type="entry name" value="APH"/>
    <property type="match status" value="1"/>
</dbReference>
<keyword evidence="3" id="KW-1185">Reference proteome</keyword>
<feature type="domain" description="Aminoglycoside phosphotransferase" evidence="1">
    <location>
        <begin position="60"/>
        <end position="185"/>
    </location>
</feature>
<gene>
    <name evidence="2" type="ORF">H105_02873</name>
</gene>
<dbReference type="InterPro" id="IPR002575">
    <property type="entry name" value="Aminoglycoside_PTrfase"/>
</dbReference>
<dbReference type="AlphaFoldDB" id="A0A022XZE6"/>
<reference evidence="2 3" key="1">
    <citation type="submission" date="2014-02" db="EMBL/GenBank/DDBJ databases">
        <title>The Genome Sequence of Trichophyton rubrum (morphotype soudanense) CBS 452.61.</title>
        <authorList>
            <consortium name="The Broad Institute Genomics Platform"/>
            <person name="Cuomo C.A."/>
            <person name="White T.C."/>
            <person name="Graser Y."/>
            <person name="Martinez-Rossi N."/>
            <person name="Heitman J."/>
            <person name="Young S.K."/>
            <person name="Zeng Q."/>
            <person name="Gargeya S."/>
            <person name="Abouelleil A."/>
            <person name="Alvarado L."/>
            <person name="Chapman S.B."/>
            <person name="Gainer-Dewar J."/>
            <person name="Goldberg J."/>
            <person name="Griggs A."/>
            <person name="Gujja S."/>
            <person name="Hansen M."/>
            <person name="Howarth C."/>
            <person name="Imamovic A."/>
            <person name="Larimer J."/>
            <person name="Martinez D."/>
            <person name="Murphy C."/>
            <person name="Pearson M.D."/>
            <person name="Persinoti G."/>
            <person name="Poon T."/>
            <person name="Priest M."/>
            <person name="Roberts A.D."/>
            <person name="Saif S."/>
            <person name="Shea T.D."/>
            <person name="Sykes S.N."/>
            <person name="Wortman J."/>
            <person name="Nusbaum C."/>
            <person name="Birren B."/>
        </authorList>
    </citation>
    <scope>NUCLEOTIDE SEQUENCE [LARGE SCALE GENOMIC DNA]</scope>
    <source>
        <strain evidence="2 3">CBS 452.61</strain>
    </source>
</reference>
<dbReference type="PANTHER" id="PTHR21310">
    <property type="entry name" value="AMINOGLYCOSIDE PHOSPHOTRANSFERASE-RELATED-RELATED"/>
    <property type="match status" value="1"/>
</dbReference>
<protein>
    <recommendedName>
        <fullName evidence="1">Aminoglycoside phosphotransferase domain-containing protein</fullName>
    </recommendedName>
</protein>
<name>A0A022XZE6_TRISD</name>
<accession>A0A022XZE6</accession>
<dbReference type="HOGENOM" id="CLU_113005_0_0_1"/>
<evidence type="ECO:0000313" key="3">
    <source>
        <dbReference type="Proteomes" id="UP000023623"/>
    </source>
</evidence>
<dbReference type="InterPro" id="IPR051678">
    <property type="entry name" value="AGP_Transferase"/>
</dbReference>
<dbReference type="PANTHER" id="PTHR21310:SF58">
    <property type="entry name" value="AMINOGLYCOSIDE PHOSPHOTRANSFERASE DOMAIN-CONTAINING PROTEIN"/>
    <property type="match status" value="1"/>
</dbReference>
<evidence type="ECO:0000313" key="2">
    <source>
        <dbReference type="EMBL" id="EZF75693.1"/>
    </source>
</evidence>
<evidence type="ECO:0000259" key="1">
    <source>
        <dbReference type="Pfam" id="PF01636"/>
    </source>
</evidence>
<dbReference type="Gene3D" id="3.90.1200.10">
    <property type="match status" value="1"/>
</dbReference>
<dbReference type="SUPFAM" id="SSF56112">
    <property type="entry name" value="Protein kinase-like (PK-like)"/>
    <property type="match status" value="1"/>
</dbReference>
<dbReference type="Proteomes" id="UP000023623">
    <property type="component" value="Unassembled WGS sequence"/>
</dbReference>